<dbReference type="NCBIfam" id="TIGR00581">
    <property type="entry name" value="moaC"/>
    <property type="match status" value="1"/>
</dbReference>
<gene>
    <name evidence="7" type="ORF">ACEWY4_005885</name>
</gene>
<dbReference type="InterPro" id="IPR002820">
    <property type="entry name" value="Mopterin_CF_biosynth-C_dom"/>
</dbReference>
<dbReference type="GO" id="GO:0061799">
    <property type="term" value="F:cyclic pyranopterin monophosphate synthase activity"/>
    <property type="evidence" value="ECO:0007669"/>
    <property type="project" value="UniProtKB-EC"/>
</dbReference>
<dbReference type="PANTHER" id="PTHR22960">
    <property type="entry name" value="MOLYBDOPTERIN COFACTOR SYNTHESIS PROTEIN A"/>
    <property type="match status" value="1"/>
</dbReference>
<dbReference type="InterPro" id="IPR023045">
    <property type="entry name" value="MoaC"/>
</dbReference>
<evidence type="ECO:0000256" key="4">
    <source>
        <dbReference type="ARBA" id="ARBA00023150"/>
    </source>
</evidence>
<dbReference type="InterPro" id="IPR050105">
    <property type="entry name" value="MoCo_biosynth_MoaA/MoaC"/>
</dbReference>
<proteinExistence type="predicted"/>
<evidence type="ECO:0000256" key="1">
    <source>
        <dbReference type="ARBA" id="ARBA00001637"/>
    </source>
</evidence>
<protein>
    <recommendedName>
        <fullName evidence="3">cyclic pyranopterin monophosphate synthase</fullName>
        <ecNumber evidence="3">4.6.1.17</ecNumber>
    </recommendedName>
</protein>
<dbReference type="Gene3D" id="3.30.70.640">
    <property type="entry name" value="Molybdopterin cofactor biosynthesis C (MoaC) domain"/>
    <property type="match status" value="1"/>
</dbReference>
<comment type="caution">
    <text evidence="7">The sequence shown here is derived from an EMBL/GenBank/DDBJ whole genome shotgun (WGS) entry which is preliminary data.</text>
</comment>
<feature type="domain" description="Molybdopterin cofactor biosynthesis C (MoaC)" evidence="6">
    <location>
        <begin position="1"/>
        <end position="136"/>
    </location>
</feature>
<dbReference type="NCBIfam" id="NF006870">
    <property type="entry name" value="PRK09364.1"/>
    <property type="match status" value="1"/>
</dbReference>
<comment type="pathway">
    <text evidence="2">Cofactor biosynthesis; molybdopterin biosynthesis.</text>
</comment>
<dbReference type="EC" id="4.6.1.17" evidence="3"/>
<keyword evidence="5" id="KW-0456">Lyase</keyword>
<keyword evidence="4" id="KW-0501">Molybdenum cofactor biosynthesis</keyword>
<evidence type="ECO:0000259" key="6">
    <source>
        <dbReference type="Pfam" id="PF01967"/>
    </source>
</evidence>
<name>A0ABD1KJQ6_9TELE</name>
<dbReference type="InterPro" id="IPR036522">
    <property type="entry name" value="MoaC_sf"/>
</dbReference>
<evidence type="ECO:0000256" key="2">
    <source>
        <dbReference type="ARBA" id="ARBA00005046"/>
    </source>
</evidence>
<accession>A0ABD1KJQ6</accession>
<dbReference type="GO" id="GO:0006777">
    <property type="term" value="P:Mo-molybdopterin cofactor biosynthetic process"/>
    <property type="evidence" value="ECO:0007669"/>
    <property type="project" value="UniProtKB-KW"/>
</dbReference>
<dbReference type="InterPro" id="IPR047594">
    <property type="entry name" value="MoaC_bact/euk"/>
</dbReference>
<dbReference type="Proteomes" id="UP001591681">
    <property type="component" value="Unassembled WGS sequence"/>
</dbReference>
<evidence type="ECO:0000256" key="3">
    <source>
        <dbReference type="ARBA" id="ARBA00012575"/>
    </source>
</evidence>
<reference evidence="7 8" key="1">
    <citation type="submission" date="2024-09" db="EMBL/GenBank/DDBJ databases">
        <title>A chromosome-level genome assembly of Gray's grenadier anchovy, Coilia grayii.</title>
        <authorList>
            <person name="Fu Z."/>
        </authorList>
    </citation>
    <scope>NUCLEOTIDE SEQUENCE [LARGE SCALE GENOMIC DNA]</scope>
    <source>
        <strain evidence="7">G4</strain>
        <tissue evidence="7">Muscle</tissue>
    </source>
</reference>
<dbReference type="CDD" id="cd01420">
    <property type="entry name" value="MoaC_PE"/>
    <property type="match status" value="1"/>
</dbReference>
<dbReference type="SUPFAM" id="SSF55040">
    <property type="entry name" value="Molybdenum cofactor biosynthesis protein C, MoaC"/>
    <property type="match status" value="1"/>
</dbReference>
<organism evidence="7 8">
    <name type="scientific">Coilia grayii</name>
    <name type="common">Gray's grenadier anchovy</name>
    <dbReference type="NCBI Taxonomy" id="363190"/>
    <lineage>
        <taxon>Eukaryota</taxon>
        <taxon>Metazoa</taxon>
        <taxon>Chordata</taxon>
        <taxon>Craniata</taxon>
        <taxon>Vertebrata</taxon>
        <taxon>Euteleostomi</taxon>
        <taxon>Actinopterygii</taxon>
        <taxon>Neopterygii</taxon>
        <taxon>Teleostei</taxon>
        <taxon>Clupei</taxon>
        <taxon>Clupeiformes</taxon>
        <taxon>Clupeoidei</taxon>
        <taxon>Engraulidae</taxon>
        <taxon>Coilinae</taxon>
        <taxon>Coilia</taxon>
    </lineage>
</organism>
<keyword evidence="8" id="KW-1185">Reference proteome</keyword>
<evidence type="ECO:0000313" key="8">
    <source>
        <dbReference type="Proteomes" id="UP001591681"/>
    </source>
</evidence>
<dbReference type="EMBL" id="JBHFQA010000005">
    <property type="protein sequence ID" value="KAL2099405.1"/>
    <property type="molecule type" value="Genomic_DNA"/>
</dbReference>
<dbReference type="Pfam" id="PF01967">
    <property type="entry name" value="MoaC"/>
    <property type="match status" value="1"/>
</dbReference>
<comment type="catalytic activity">
    <reaction evidence="1">
        <text>(8S)-3',8-cyclo-7,8-dihydroguanosine 5'-triphosphate = cyclic pyranopterin phosphate + diphosphate</text>
        <dbReference type="Rhea" id="RHEA:49580"/>
        <dbReference type="ChEBI" id="CHEBI:33019"/>
        <dbReference type="ChEBI" id="CHEBI:59648"/>
        <dbReference type="ChEBI" id="CHEBI:131766"/>
        <dbReference type="EC" id="4.6.1.17"/>
    </reaction>
</comment>
<dbReference type="PANTHER" id="PTHR22960:SF0">
    <property type="entry name" value="MOLYBDENUM COFACTOR BIOSYNTHESIS PROTEIN 1"/>
    <property type="match status" value="1"/>
</dbReference>
<dbReference type="AlphaFoldDB" id="A0ABD1KJQ6"/>
<evidence type="ECO:0000256" key="5">
    <source>
        <dbReference type="ARBA" id="ARBA00023239"/>
    </source>
</evidence>
<sequence length="146" mass="15289">MVDVSEKGRTCRSATASATVQLGSKAFGLVHDNQLVKGDALSVARLAGIMGAKQTAALIPLCHPLFLDHVAVSVELQKDGQTAVITATCRTSGPTGVEMEALTAVSVAALALYDMCKAVSRDIIITDVKLLSKAGGQRGDYQRHHT</sequence>
<evidence type="ECO:0000313" key="7">
    <source>
        <dbReference type="EMBL" id="KAL2099405.1"/>
    </source>
</evidence>